<dbReference type="AlphaFoldDB" id="A0A1W1XQ09"/>
<name>A0A1W1XQ09_9BACT</name>
<protein>
    <submittedName>
        <fullName evidence="1">Uncharacterized protein</fullName>
    </submittedName>
</protein>
<dbReference type="EMBL" id="FWXF01000014">
    <property type="protein sequence ID" value="SMC25611.1"/>
    <property type="molecule type" value="Genomic_DNA"/>
</dbReference>
<gene>
    <name evidence="1" type="ORF">SAMN02746041_02379</name>
</gene>
<evidence type="ECO:0000313" key="1">
    <source>
        <dbReference type="EMBL" id="SMC25611.1"/>
    </source>
</evidence>
<dbReference type="OrthoDB" id="5432197at2"/>
<organism evidence="1 2">
    <name type="scientific">Desulfacinum hydrothermale DSM 13146</name>
    <dbReference type="NCBI Taxonomy" id="1121390"/>
    <lineage>
        <taxon>Bacteria</taxon>
        <taxon>Pseudomonadati</taxon>
        <taxon>Thermodesulfobacteriota</taxon>
        <taxon>Syntrophobacteria</taxon>
        <taxon>Syntrophobacterales</taxon>
        <taxon>Syntrophobacteraceae</taxon>
        <taxon>Desulfacinum</taxon>
    </lineage>
</organism>
<accession>A0A1W1XQ09</accession>
<dbReference type="Proteomes" id="UP000192783">
    <property type="component" value="Unassembled WGS sequence"/>
</dbReference>
<sequence>MAGVIVFRPYPLKPGQKISIEGGPRNGDWQVVEVSERKVRLRCPVTHKEVEWDRFCYLVEESEDRTWPMDHSESE</sequence>
<evidence type="ECO:0000313" key="2">
    <source>
        <dbReference type="Proteomes" id="UP000192783"/>
    </source>
</evidence>
<proteinExistence type="predicted"/>
<reference evidence="1 2" key="1">
    <citation type="submission" date="2017-04" db="EMBL/GenBank/DDBJ databases">
        <authorList>
            <person name="Afonso C.L."/>
            <person name="Miller P.J."/>
            <person name="Scott M.A."/>
            <person name="Spackman E."/>
            <person name="Goraichik I."/>
            <person name="Dimitrov K.M."/>
            <person name="Suarez D.L."/>
            <person name="Swayne D.E."/>
        </authorList>
    </citation>
    <scope>NUCLEOTIDE SEQUENCE [LARGE SCALE GENOMIC DNA]</scope>
    <source>
        <strain evidence="1 2">DSM 13146</strain>
    </source>
</reference>
<dbReference type="RefSeq" id="WP_084058108.1">
    <property type="nucleotide sequence ID" value="NZ_FWXF01000014.1"/>
</dbReference>
<keyword evidence="2" id="KW-1185">Reference proteome</keyword>